<dbReference type="GO" id="GO:0015910">
    <property type="term" value="P:long-chain fatty acid import into peroxisome"/>
    <property type="evidence" value="ECO:0007669"/>
    <property type="project" value="TreeGrafter"/>
</dbReference>
<dbReference type="AlphaFoldDB" id="A0A815GMZ9"/>
<accession>A0A815GMZ9</accession>
<dbReference type="Gene3D" id="3.40.50.300">
    <property type="entry name" value="P-loop containing nucleotide triphosphate hydrolases"/>
    <property type="match status" value="1"/>
</dbReference>
<dbReference type="SUPFAM" id="SSF90123">
    <property type="entry name" value="ABC transporter transmembrane region"/>
    <property type="match status" value="1"/>
</dbReference>
<dbReference type="Proteomes" id="UP000681722">
    <property type="component" value="Unassembled WGS sequence"/>
</dbReference>
<feature type="non-terminal residue" evidence="7">
    <location>
        <position position="1"/>
    </location>
</feature>
<evidence type="ECO:0000313" key="8">
    <source>
        <dbReference type="EMBL" id="CAF4204151.1"/>
    </source>
</evidence>
<feature type="transmembrane region" description="Helical" evidence="5">
    <location>
        <begin position="314"/>
        <end position="345"/>
    </location>
</feature>
<feature type="domain" description="ABC transmembrane type-1" evidence="6">
    <location>
        <begin position="122"/>
        <end position="337"/>
    </location>
</feature>
<dbReference type="GO" id="GO:0007031">
    <property type="term" value="P:peroxisome organization"/>
    <property type="evidence" value="ECO:0007669"/>
    <property type="project" value="TreeGrafter"/>
</dbReference>
<evidence type="ECO:0000256" key="5">
    <source>
        <dbReference type="SAM" id="Phobius"/>
    </source>
</evidence>
<sequence>MNSINGVSTSSLLSVSTTQSSSLITIRNNDNRMKPIAYWRLLISPMSWFHCFQLLYQTQSYCRRKSLIYYLTITSLLFLLASWCTLYWYINSDSGLYLTLLADVSAGRINITDAKHEFTKIFWQTSIKALFIGICFGLIMLCQTCLAAQWRQRLCDQFHRLLFTSSSNGSVLYYSSISTTDDLSTILTNDIRQFTTHMCIALFGSLYFSGFISITSSIIAFSIWIYKQTQGDYIGLVIMFGTFFICTIFITIISNKFNMITAQQSRLKGELRSFLQRIQINSESISFYTSQLVEHKYFKQFQISVHKYNLLASVWYGIVNLPLSMMASLSGLITYVLPAVLFFFIRTPQSQTPTAATKYIGIIAFYGYVFGLMTTLVWITESSLIAVTMGHRIRQVKQRLEYLAKYHRQRLEDEERQQLRVYNNNEFSFENLTVSIPQPIETVVLQRNLNSSIRRNENLLISGTTGCGKTSLFRICAGLWPIQANYLEMPERQQMLFVSQRPYLPIGSLRFQTEFMLNLKSRITTRVNLTYFDIQKLFQLVNMDYLLERYDLDE</sequence>
<dbReference type="InterPro" id="IPR011527">
    <property type="entry name" value="ABC1_TM_dom"/>
</dbReference>
<name>A0A815GMZ9_9BILA</name>
<keyword evidence="9" id="KW-1185">Reference proteome</keyword>
<dbReference type="GO" id="GO:0140359">
    <property type="term" value="F:ABC-type transporter activity"/>
    <property type="evidence" value="ECO:0007669"/>
    <property type="project" value="InterPro"/>
</dbReference>
<dbReference type="GO" id="GO:0042760">
    <property type="term" value="P:very long-chain fatty acid catabolic process"/>
    <property type="evidence" value="ECO:0007669"/>
    <property type="project" value="TreeGrafter"/>
</dbReference>
<dbReference type="Pfam" id="PF06472">
    <property type="entry name" value="ABC_membrane_2"/>
    <property type="match status" value="1"/>
</dbReference>
<protein>
    <recommendedName>
        <fullName evidence="6">ABC transmembrane type-1 domain-containing protein</fullName>
    </recommendedName>
</protein>
<dbReference type="EMBL" id="CAJOBC010059423">
    <property type="protein sequence ID" value="CAF4204151.1"/>
    <property type="molecule type" value="Genomic_DNA"/>
</dbReference>
<evidence type="ECO:0000313" key="9">
    <source>
        <dbReference type="Proteomes" id="UP000663829"/>
    </source>
</evidence>
<dbReference type="PANTHER" id="PTHR11384">
    <property type="entry name" value="ATP-BINDING CASSETTE, SUB-FAMILY D MEMBER"/>
    <property type="match status" value="1"/>
</dbReference>
<organism evidence="7 9">
    <name type="scientific">Didymodactylos carnosus</name>
    <dbReference type="NCBI Taxonomy" id="1234261"/>
    <lineage>
        <taxon>Eukaryota</taxon>
        <taxon>Metazoa</taxon>
        <taxon>Spiralia</taxon>
        <taxon>Gnathifera</taxon>
        <taxon>Rotifera</taxon>
        <taxon>Eurotatoria</taxon>
        <taxon>Bdelloidea</taxon>
        <taxon>Philodinida</taxon>
        <taxon>Philodinidae</taxon>
        <taxon>Didymodactylos</taxon>
    </lineage>
</organism>
<comment type="caution">
    <text evidence="7">The sequence shown here is derived from an EMBL/GenBank/DDBJ whole genome shotgun (WGS) entry which is preliminary data.</text>
</comment>
<dbReference type="InterPro" id="IPR036640">
    <property type="entry name" value="ABC1_TM_sf"/>
</dbReference>
<feature type="transmembrane region" description="Helical" evidence="5">
    <location>
        <begin position="233"/>
        <end position="253"/>
    </location>
</feature>
<feature type="transmembrane region" description="Helical" evidence="5">
    <location>
        <begin position="129"/>
        <end position="150"/>
    </location>
</feature>
<keyword evidence="3 5" id="KW-1133">Transmembrane helix</keyword>
<feature type="transmembrane region" description="Helical" evidence="5">
    <location>
        <begin position="68"/>
        <end position="90"/>
    </location>
</feature>
<dbReference type="SUPFAM" id="SSF52540">
    <property type="entry name" value="P-loop containing nucleoside triphosphate hydrolases"/>
    <property type="match status" value="1"/>
</dbReference>
<dbReference type="EMBL" id="CAJNOQ010014465">
    <property type="protein sequence ID" value="CAF1342139.1"/>
    <property type="molecule type" value="Genomic_DNA"/>
</dbReference>
<dbReference type="GO" id="GO:0006635">
    <property type="term" value="P:fatty acid beta-oxidation"/>
    <property type="evidence" value="ECO:0007669"/>
    <property type="project" value="TreeGrafter"/>
</dbReference>
<keyword evidence="2 5" id="KW-0812">Transmembrane</keyword>
<proteinExistence type="predicted"/>
<evidence type="ECO:0000256" key="1">
    <source>
        <dbReference type="ARBA" id="ARBA00022448"/>
    </source>
</evidence>
<dbReference type="Proteomes" id="UP000663829">
    <property type="component" value="Unassembled WGS sequence"/>
</dbReference>
<dbReference type="PROSITE" id="PS50929">
    <property type="entry name" value="ABC_TM1F"/>
    <property type="match status" value="1"/>
</dbReference>
<dbReference type="Gene3D" id="1.20.1560.10">
    <property type="entry name" value="ABC transporter type 1, transmembrane domain"/>
    <property type="match status" value="1"/>
</dbReference>
<evidence type="ECO:0000256" key="4">
    <source>
        <dbReference type="ARBA" id="ARBA00023136"/>
    </source>
</evidence>
<keyword evidence="4 5" id="KW-0472">Membrane</keyword>
<evidence type="ECO:0000259" key="6">
    <source>
        <dbReference type="PROSITE" id="PS50929"/>
    </source>
</evidence>
<evidence type="ECO:0000313" key="7">
    <source>
        <dbReference type="EMBL" id="CAF1342139.1"/>
    </source>
</evidence>
<dbReference type="GO" id="GO:0005524">
    <property type="term" value="F:ATP binding"/>
    <property type="evidence" value="ECO:0007669"/>
    <property type="project" value="InterPro"/>
</dbReference>
<dbReference type="PANTHER" id="PTHR11384:SF59">
    <property type="entry name" value="LYSOSOMAL COBALAMIN TRANSPORTER ABCD4"/>
    <property type="match status" value="1"/>
</dbReference>
<feature type="transmembrane region" description="Helical" evidence="5">
    <location>
        <begin position="200"/>
        <end position="227"/>
    </location>
</feature>
<dbReference type="GO" id="GO:0005324">
    <property type="term" value="F:long-chain fatty acid transmembrane transporter activity"/>
    <property type="evidence" value="ECO:0007669"/>
    <property type="project" value="TreeGrafter"/>
</dbReference>
<dbReference type="GO" id="GO:0005778">
    <property type="term" value="C:peroxisomal membrane"/>
    <property type="evidence" value="ECO:0007669"/>
    <property type="project" value="TreeGrafter"/>
</dbReference>
<dbReference type="InterPro" id="IPR050835">
    <property type="entry name" value="ABC_transporter_sub-D"/>
</dbReference>
<reference evidence="7" key="1">
    <citation type="submission" date="2021-02" db="EMBL/GenBank/DDBJ databases">
        <authorList>
            <person name="Nowell W R."/>
        </authorList>
    </citation>
    <scope>NUCLEOTIDE SEQUENCE</scope>
</reference>
<dbReference type="OrthoDB" id="422637at2759"/>
<evidence type="ECO:0000256" key="2">
    <source>
        <dbReference type="ARBA" id="ARBA00022692"/>
    </source>
</evidence>
<evidence type="ECO:0000256" key="3">
    <source>
        <dbReference type="ARBA" id="ARBA00022989"/>
    </source>
</evidence>
<keyword evidence="1" id="KW-0813">Transport</keyword>
<gene>
    <name evidence="7" type="ORF">GPM918_LOCUS30484</name>
    <name evidence="8" type="ORF">SRO942_LOCUS31100</name>
</gene>
<feature type="transmembrane region" description="Helical" evidence="5">
    <location>
        <begin position="365"/>
        <end position="389"/>
    </location>
</feature>
<dbReference type="InterPro" id="IPR027417">
    <property type="entry name" value="P-loop_NTPase"/>
</dbReference>
<feature type="transmembrane region" description="Helical" evidence="5">
    <location>
        <begin position="36"/>
        <end position="56"/>
    </location>
</feature>